<keyword evidence="5" id="KW-1185">Reference proteome</keyword>
<dbReference type="CDD" id="cd00332">
    <property type="entry name" value="PAL-HAL"/>
    <property type="match status" value="1"/>
</dbReference>
<feature type="transmembrane region" description="Helical" evidence="3">
    <location>
        <begin position="112"/>
        <end position="139"/>
    </location>
</feature>
<feature type="transmembrane region" description="Helical" evidence="3">
    <location>
        <begin position="177"/>
        <end position="199"/>
    </location>
</feature>
<feature type="transmembrane region" description="Helical" evidence="3">
    <location>
        <begin position="86"/>
        <end position="106"/>
    </location>
</feature>
<dbReference type="SUPFAM" id="SSF103473">
    <property type="entry name" value="MFS general substrate transporter"/>
    <property type="match status" value="1"/>
</dbReference>
<reference evidence="4 5" key="1">
    <citation type="submission" date="2021-02" db="EMBL/GenBank/DDBJ databases">
        <title>Genome assembly of Pseudopithomyces chartarum.</title>
        <authorList>
            <person name="Jauregui R."/>
            <person name="Singh J."/>
            <person name="Voisey C."/>
        </authorList>
    </citation>
    <scope>NUCLEOTIDE SEQUENCE [LARGE SCALE GENOMIC DNA]</scope>
    <source>
        <strain evidence="4 5">AGR01</strain>
    </source>
</reference>
<dbReference type="Pfam" id="PF07690">
    <property type="entry name" value="MFS_1"/>
    <property type="match status" value="1"/>
</dbReference>
<evidence type="ECO:0000256" key="3">
    <source>
        <dbReference type="SAM" id="Phobius"/>
    </source>
</evidence>
<name>A0AAN6RCQ6_9PLEO</name>
<dbReference type="AlphaFoldDB" id="A0AAN6RCQ6"/>
<dbReference type="Gene3D" id="1.10.275.10">
    <property type="entry name" value="Fumarase/aspartase (N-terminal domain)"/>
    <property type="match status" value="1"/>
</dbReference>
<dbReference type="PANTHER" id="PTHR10362">
    <property type="entry name" value="HISTIDINE AMMONIA-LYASE"/>
    <property type="match status" value="1"/>
</dbReference>
<comment type="similarity">
    <text evidence="2">Belongs to the PAL/histidase family.</text>
</comment>
<dbReference type="InterPro" id="IPR036259">
    <property type="entry name" value="MFS_trans_sf"/>
</dbReference>
<dbReference type="InterPro" id="IPR008948">
    <property type="entry name" value="L-Aspartase-like"/>
</dbReference>
<keyword evidence="3" id="KW-1133">Transmembrane helix</keyword>
<feature type="transmembrane region" description="Helical" evidence="3">
    <location>
        <begin position="151"/>
        <end position="171"/>
    </location>
</feature>
<dbReference type="InterPro" id="IPR024083">
    <property type="entry name" value="Fumarase/histidase_N"/>
</dbReference>
<dbReference type="SUPFAM" id="SSF48557">
    <property type="entry name" value="L-aspartase-like"/>
    <property type="match status" value="1"/>
</dbReference>
<dbReference type="InterPro" id="IPR011701">
    <property type="entry name" value="MFS"/>
</dbReference>
<dbReference type="EMBL" id="WVTA01000018">
    <property type="protein sequence ID" value="KAK3197788.1"/>
    <property type="molecule type" value="Genomic_DNA"/>
</dbReference>
<dbReference type="Proteomes" id="UP001280581">
    <property type="component" value="Unassembled WGS sequence"/>
</dbReference>
<dbReference type="GO" id="GO:0003824">
    <property type="term" value="F:catalytic activity"/>
    <property type="evidence" value="ECO:0007669"/>
    <property type="project" value="InterPro"/>
</dbReference>
<dbReference type="Gene3D" id="1.20.200.10">
    <property type="entry name" value="Fumarase/aspartase (Central domain)"/>
    <property type="match status" value="2"/>
</dbReference>
<protein>
    <recommendedName>
        <fullName evidence="6">Phenylalanine ammonia-lyase</fullName>
    </recommendedName>
</protein>
<gene>
    <name evidence="4" type="ORF">GRF29_216g1298380</name>
</gene>
<dbReference type="Pfam" id="PF00221">
    <property type="entry name" value="Lyase_aromatic"/>
    <property type="match status" value="2"/>
</dbReference>
<evidence type="ECO:0000313" key="5">
    <source>
        <dbReference type="Proteomes" id="UP001280581"/>
    </source>
</evidence>
<comment type="subcellular location">
    <subcellularLocation>
        <location evidence="1">Membrane</location>
        <topology evidence="1">Multi-pass membrane protein</topology>
    </subcellularLocation>
</comment>
<evidence type="ECO:0000313" key="4">
    <source>
        <dbReference type="EMBL" id="KAK3197788.1"/>
    </source>
</evidence>
<dbReference type="GO" id="GO:0022857">
    <property type="term" value="F:transmembrane transporter activity"/>
    <property type="evidence" value="ECO:0007669"/>
    <property type="project" value="InterPro"/>
</dbReference>
<keyword evidence="3" id="KW-0812">Transmembrane</keyword>
<proteinExistence type="inferred from homology"/>
<evidence type="ECO:0008006" key="6">
    <source>
        <dbReference type="Google" id="ProtNLM"/>
    </source>
</evidence>
<feature type="transmembrane region" description="Helical" evidence="3">
    <location>
        <begin position="21"/>
        <end position="45"/>
    </location>
</feature>
<dbReference type="InterPro" id="IPR001106">
    <property type="entry name" value="Aromatic_Lyase"/>
</dbReference>
<comment type="caution">
    <text evidence="4">The sequence shown here is derived from an EMBL/GenBank/DDBJ whole genome shotgun (WGS) entry which is preliminary data.</text>
</comment>
<sequence>MRFKAAPSRDRLQLTAFKNPEFALFATAMFLGYLGLYIPFFYIQIYSSENSNITGELYFYLITIMNGAGLFGGLILGHLADIIGPFNAFCLSAGACGALVFGWIGISSEASILAFCILYGFFSSGLITIPATVVAVNLCPDIEQYGVRMTLQMVPAAIGLLVGNPIAGAILGHGWPALQAFAAVLIVSSAAFAMTARVINRDPKANQTFQQISYDTTDELGMNSLHLPKTWTRAAILIRINSLIKGVSAVRQIVVERLGDLLTHDIVPIIPLRDSISASGDHSPLSYIGEAIQGKPTIRIHTKDLNDVFAEEAFANKGISPVILDAKENLAFVNGTAVSTASAALALYDAHTLALLAQVITAMSVEALNGTLESFDAFFSLMRPHPGQTEAAKNIHSFLSGSKLTKINTGEGMTLRQDRCSIHTAPQWIGPVLEDFLLAHQQVQFSNRQPITKSVTSAMDKVRQGNCTIGRMLFAQSVEIINPATSRGMTPNLVLEDPSTSFIFKGTDISSAPLQAELRFLSTPMNHKQTAEMGNQSLNSLALISARYTHTSNDVLTQLMASQLIAVCQALDLRVMHIQFLENFRPEFEAVYHAFSSKFPGEVIGNITNQPALLEALWKQMVNSLETTVTLNAKDRFTAIAQACRATLLNSAFMYDSKTPVRSTEEFCGNLANAMLETWVAHREAYLIHGDATTYLGQGSASRAFAPRAPSQG</sequence>
<accession>A0AAN6RCQ6</accession>
<organism evidence="4 5">
    <name type="scientific">Pseudopithomyces chartarum</name>
    <dbReference type="NCBI Taxonomy" id="1892770"/>
    <lineage>
        <taxon>Eukaryota</taxon>
        <taxon>Fungi</taxon>
        <taxon>Dikarya</taxon>
        <taxon>Ascomycota</taxon>
        <taxon>Pezizomycotina</taxon>
        <taxon>Dothideomycetes</taxon>
        <taxon>Pleosporomycetidae</taxon>
        <taxon>Pleosporales</taxon>
        <taxon>Massarineae</taxon>
        <taxon>Didymosphaeriaceae</taxon>
        <taxon>Pseudopithomyces</taxon>
    </lineage>
</organism>
<feature type="transmembrane region" description="Helical" evidence="3">
    <location>
        <begin position="57"/>
        <end position="79"/>
    </location>
</feature>
<evidence type="ECO:0000256" key="2">
    <source>
        <dbReference type="ARBA" id="ARBA00007238"/>
    </source>
</evidence>
<keyword evidence="3" id="KW-0472">Membrane</keyword>
<evidence type="ECO:0000256" key="1">
    <source>
        <dbReference type="ARBA" id="ARBA00004141"/>
    </source>
</evidence>
<dbReference type="GO" id="GO:0016020">
    <property type="term" value="C:membrane"/>
    <property type="evidence" value="ECO:0007669"/>
    <property type="project" value="UniProtKB-SubCell"/>
</dbReference>